<proteinExistence type="predicted"/>
<reference evidence="1 2" key="1">
    <citation type="journal article" date="2019" name="Mol. Biol. Evol.">
        <title>Blast fungal genomes show frequent chromosomal changes, gene gains and losses, and effector gene turnover.</title>
        <authorList>
            <person name="Gomez Luciano L.B."/>
            <person name="Jason Tsai I."/>
            <person name="Chuma I."/>
            <person name="Tosa Y."/>
            <person name="Chen Y.H."/>
            <person name="Li J.Y."/>
            <person name="Li M.Y."/>
            <person name="Jade Lu M.Y."/>
            <person name="Nakayashiki H."/>
            <person name="Li W.H."/>
        </authorList>
    </citation>
    <scope>NUCLEOTIDE SEQUENCE [LARGE SCALE GENOMIC DNA]</scope>
    <source>
        <strain evidence="1">MZ5-1-6</strain>
    </source>
</reference>
<accession>A0A4P7NTW7</accession>
<protein>
    <submittedName>
        <fullName evidence="1">Uncharacterized protein</fullName>
    </submittedName>
</protein>
<dbReference type="Proteomes" id="UP000294847">
    <property type="component" value="Chromosome 7"/>
</dbReference>
<sequence length="84" mass="9476">MPLRICPDTTLMGRLVFTHPQAFLHRTWQQPKVIAGGVQPARRPCRHSQVTQIPKTPFVILVAACACERGTRTRLTRRVGWGMA</sequence>
<organism evidence="1 2">
    <name type="scientific">Pyricularia oryzae</name>
    <name type="common">Rice blast fungus</name>
    <name type="synonym">Magnaporthe oryzae</name>
    <dbReference type="NCBI Taxonomy" id="318829"/>
    <lineage>
        <taxon>Eukaryota</taxon>
        <taxon>Fungi</taxon>
        <taxon>Dikarya</taxon>
        <taxon>Ascomycota</taxon>
        <taxon>Pezizomycotina</taxon>
        <taxon>Sordariomycetes</taxon>
        <taxon>Sordariomycetidae</taxon>
        <taxon>Magnaporthales</taxon>
        <taxon>Pyriculariaceae</taxon>
        <taxon>Pyricularia</taxon>
    </lineage>
</organism>
<name>A0A4P7NTW7_PYROR</name>
<dbReference type="AlphaFoldDB" id="A0A4P7NTW7"/>
<gene>
    <name evidence="1" type="ORF">PoMZ_12942</name>
</gene>
<evidence type="ECO:0000313" key="1">
    <source>
        <dbReference type="EMBL" id="QBZ65975.1"/>
    </source>
</evidence>
<dbReference type="EMBL" id="CP034210">
    <property type="protein sequence ID" value="QBZ65975.1"/>
    <property type="molecule type" value="Genomic_DNA"/>
</dbReference>
<evidence type="ECO:0000313" key="2">
    <source>
        <dbReference type="Proteomes" id="UP000294847"/>
    </source>
</evidence>